<keyword evidence="1" id="KW-0812">Transmembrane</keyword>
<keyword evidence="3" id="KW-1185">Reference proteome</keyword>
<dbReference type="RefSeq" id="WP_072344473.1">
    <property type="nucleotide sequence ID" value="NZ_FPKU01000002.1"/>
</dbReference>
<name>A0A1K2I0Q9_9HYPH</name>
<dbReference type="OrthoDB" id="5325135at2"/>
<evidence type="ECO:0000313" key="3">
    <source>
        <dbReference type="Proteomes" id="UP000183447"/>
    </source>
</evidence>
<organism evidence="2 3">
    <name type="scientific">Devosia enhydra</name>
    <dbReference type="NCBI Taxonomy" id="665118"/>
    <lineage>
        <taxon>Bacteria</taxon>
        <taxon>Pseudomonadati</taxon>
        <taxon>Pseudomonadota</taxon>
        <taxon>Alphaproteobacteria</taxon>
        <taxon>Hyphomicrobiales</taxon>
        <taxon>Devosiaceae</taxon>
        <taxon>Devosia</taxon>
    </lineage>
</organism>
<accession>A0A1K2I0Q9</accession>
<dbReference type="Proteomes" id="UP000183447">
    <property type="component" value="Unassembled WGS sequence"/>
</dbReference>
<proteinExistence type="predicted"/>
<reference evidence="2 3" key="1">
    <citation type="submission" date="2016-11" db="EMBL/GenBank/DDBJ databases">
        <authorList>
            <person name="Jaros S."/>
            <person name="Januszkiewicz K."/>
            <person name="Wedrychowicz H."/>
        </authorList>
    </citation>
    <scope>NUCLEOTIDE SEQUENCE [LARGE SCALE GENOMIC DNA]</scope>
    <source>
        <strain evidence="2 3">ATCC 23634</strain>
    </source>
</reference>
<dbReference type="Pfam" id="PF04964">
    <property type="entry name" value="Flp_Fap"/>
    <property type="match status" value="1"/>
</dbReference>
<dbReference type="AlphaFoldDB" id="A0A1K2I0Q9"/>
<gene>
    <name evidence="2" type="ORF">SAMN02983003_2957</name>
</gene>
<evidence type="ECO:0000313" key="2">
    <source>
        <dbReference type="EMBL" id="SFZ85787.1"/>
    </source>
</evidence>
<dbReference type="InterPro" id="IPR007047">
    <property type="entry name" value="Flp_Fap"/>
</dbReference>
<protein>
    <submittedName>
        <fullName evidence="2">Pilus assembly protein Flp/PilA</fullName>
    </submittedName>
</protein>
<sequence>MVQVVRRFLRDERGATAIEYGLLGILVGVGAIVAFTTLGDNLSLMFGTSEGGISAAMQNSLTANAEAMGGGQ</sequence>
<dbReference type="EMBL" id="FPKU01000002">
    <property type="protein sequence ID" value="SFZ85787.1"/>
    <property type="molecule type" value="Genomic_DNA"/>
</dbReference>
<keyword evidence="1" id="KW-0472">Membrane</keyword>
<evidence type="ECO:0000256" key="1">
    <source>
        <dbReference type="SAM" id="Phobius"/>
    </source>
</evidence>
<feature type="transmembrane region" description="Helical" evidence="1">
    <location>
        <begin position="20"/>
        <end position="39"/>
    </location>
</feature>
<dbReference type="STRING" id="665118.SAMN02983003_2957"/>
<keyword evidence="1" id="KW-1133">Transmembrane helix</keyword>